<evidence type="ECO:0000256" key="4">
    <source>
        <dbReference type="ARBA" id="ARBA00022741"/>
    </source>
</evidence>
<keyword evidence="2" id="KW-0963">Cytoplasm</keyword>
<evidence type="ECO:0000256" key="7">
    <source>
        <dbReference type="ARBA" id="ARBA00023175"/>
    </source>
</evidence>
<keyword evidence="5 10" id="KW-0067">ATP-binding</keyword>
<dbReference type="InterPro" id="IPR019821">
    <property type="entry name" value="Kinesin_motor_CS"/>
</dbReference>
<evidence type="ECO:0000256" key="5">
    <source>
        <dbReference type="ARBA" id="ARBA00022840"/>
    </source>
</evidence>
<evidence type="ECO:0000256" key="2">
    <source>
        <dbReference type="ARBA" id="ARBA00022490"/>
    </source>
</evidence>
<dbReference type="InterPro" id="IPR001752">
    <property type="entry name" value="Kinesin_motor_dom"/>
</dbReference>
<evidence type="ECO:0000256" key="10">
    <source>
        <dbReference type="RuleBase" id="RU000394"/>
    </source>
</evidence>
<evidence type="ECO:0000259" key="11">
    <source>
        <dbReference type="PROSITE" id="PS50067"/>
    </source>
</evidence>
<dbReference type="InterPro" id="IPR036961">
    <property type="entry name" value="Kinesin_motor_dom_sf"/>
</dbReference>
<dbReference type="PROSITE" id="PS50067">
    <property type="entry name" value="KINESIN_MOTOR_2"/>
    <property type="match status" value="1"/>
</dbReference>
<dbReference type="PROSITE" id="PS00411">
    <property type="entry name" value="KINESIN_MOTOR_1"/>
    <property type="match status" value="1"/>
</dbReference>
<evidence type="ECO:0000313" key="13">
    <source>
        <dbReference type="Proteomes" id="UP000472270"/>
    </source>
</evidence>
<dbReference type="SUPFAM" id="SSF52540">
    <property type="entry name" value="P-loop containing nucleoside triphosphate hydrolases"/>
    <property type="match status" value="1"/>
</dbReference>
<keyword evidence="8" id="KW-0206">Cytoskeleton</keyword>
<dbReference type="InterPro" id="IPR027417">
    <property type="entry name" value="P-loop_NTPase"/>
</dbReference>
<keyword evidence="3 10" id="KW-0493">Microtubule</keyword>
<keyword evidence="6" id="KW-0175">Coiled coil</keyword>
<dbReference type="GO" id="GO:0048731">
    <property type="term" value="P:system development"/>
    <property type="evidence" value="ECO:0007669"/>
    <property type="project" value="UniProtKB-ARBA"/>
</dbReference>
<dbReference type="GO" id="GO:0003777">
    <property type="term" value="F:microtubule motor activity"/>
    <property type="evidence" value="ECO:0007669"/>
    <property type="project" value="InterPro"/>
</dbReference>
<dbReference type="Ensembl" id="ENSSRHT00000002060.1">
    <property type="protein sequence ID" value="ENSSRHP00000001983.1"/>
    <property type="gene ID" value="ENSSRHG00000001397.1"/>
</dbReference>
<evidence type="ECO:0000313" key="12">
    <source>
        <dbReference type="Ensembl" id="ENSSRHP00000001983.1"/>
    </source>
</evidence>
<dbReference type="SMART" id="SM00129">
    <property type="entry name" value="KISc"/>
    <property type="match status" value="1"/>
</dbReference>
<dbReference type="GO" id="GO:0005874">
    <property type="term" value="C:microtubule"/>
    <property type="evidence" value="ECO:0007669"/>
    <property type="project" value="UniProtKB-KW"/>
</dbReference>
<dbReference type="Pfam" id="PF00225">
    <property type="entry name" value="Kinesin"/>
    <property type="match status" value="2"/>
</dbReference>
<comment type="caution">
    <text evidence="9">Lacks conserved residue(s) required for the propagation of feature annotation.</text>
</comment>
<reference evidence="12" key="2">
    <citation type="submission" date="2025-09" db="UniProtKB">
        <authorList>
            <consortium name="Ensembl"/>
        </authorList>
    </citation>
    <scope>IDENTIFICATION</scope>
</reference>
<protein>
    <recommendedName>
        <fullName evidence="10">Kinesin-like protein</fullName>
    </recommendedName>
</protein>
<evidence type="ECO:0000256" key="3">
    <source>
        <dbReference type="ARBA" id="ARBA00022701"/>
    </source>
</evidence>
<dbReference type="GO" id="GO:0005524">
    <property type="term" value="F:ATP binding"/>
    <property type="evidence" value="ECO:0007669"/>
    <property type="project" value="UniProtKB-KW"/>
</dbReference>
<dbReference type="PRINTS" id="PR00380">
    <property type="entry name" value="KINESINHEAVY"/>
</dbReference>
<dbReference type="PANTHER" id="PTHR47969:SF21">
    <property type="entry name" value="KINESIN-LIKE PROTEIN"/>
    <property type="match status" value="1"/>
</dbReference>
<keyword evidence="4 10" id="KW-0547">Nucleotide-binding</keyword>
<dbReference type="Proteomes" id="UP000472270">
    <property type="component" value="Unassembled WGS sequence"/>
</dbReference>
<feature type="domain" description="Kinesin motor" evidence="11">
    <location>
        <begin position="1"/>
        <end position="260"/>
    </location>
</feature>
<dbReference type="GO" id="GO:0007018">
    <property type="term" value="P:microtubule-based movement"/>
    <property type="evidence" value="ECO:0007669"/>
    <property type="project" value="InterPro"/>
</dbReference>
<dbReference type="PANTHER" id="PTHR47969">
    <property type="entry name" value="CHROMOSOME-ASSOCIATED KINESIN KIF4A-RELATED"/>
    <property type="match status" value="1"/>
</dbReference>
<organism evidence="12 13">
    <name type="scientific">Sinocyclocheilus rhinocerous</name>
    <dbReference type="NCBI Taxonomy" id="307959"/>
    <lineage>
        <taxon>Eukaryota</taxon>
        <taxon>Metazoa</taxon>
        <taxon>Chordata</taxon>
        <taxon>Craniata</taxon>
        <taxon>Vertebrata</taxon>
        <taxon>Euteleostomi</taxon>
        <taxon>Actinopterygii</taxon>
        <taxon>Neopterygii</taxon>
        <taxon>Teleostei</taxon>
        <taxon>Ostariophysi</taxon>
        <taxon>Cypriniformes</taxon>
        <taxon>Cyprinidae</taxon>
        <taxon>Cyprininae</taxon>
        <taxon>Sinocyclocheilus</taxon>
    </lineage>
</organism>
<keyword evidence="13" id="KW-1185">Reference proteome</keyword>
<dbReference type="AlphaFoldDB" id="A0A673FS40"/>
<name>A0A673FS40_9TELE</name>
<dbReference type="Gene3D" id="3.40.850.10">
    <property type="entry name" value="Kinesin motor domain"/>
    <property type="match status" value="2"/>
</dbReference>
<comment type="similarity">
    <text evidence="9 10">Belongs to the TRAFAC class myosin-kinesin ATPase superfamily. Kinesin family.</text>
</comment>
<dbReference type="GO" id="GO:0008017">
    <property type="term" value="F:microtubule binding"/>
    <property type="evidence" value="ECO:0007669"/>
    <property type="project" value="InterPro"/>
</dbReference>
<evidence type="ECO:0000256" key="8">
    <source>
        <dbReference type="ARBA" id="ARBA00023212"/>
    </source>
</evidence>
<accession>A0A673FS40</accession>
<keyword evidence="7 10" id="KW-0505">Motor protein</keyword>
<evidence type="ECO:0000256" key="1">
    <source>
        <dbReference type="ARBA" id="ARBA00004245"/>
    </source>
</evidence>
<evidence type="ECO:0000256" key="6">
    <source>
        <dbReference type="ARBA" id="ARBA00023054"/>
    </source>
</evidence>
<proteinExistence type="inferred from homology"/>
<comment type="subcellular location">
    <subcellularLocation>
        <location evidence="1">Cytoplasm</location>
        <location evidence="1">Cytoskeleton</location>
    </subcellularLocation>
</comment>
<reference evidence="12" key="1">
    <citation type="submission" date="2025-08" db="UniProtKB">
        <authorList>
            <consortium name="Ensembl"/>
        </authorList>
    </citation>
    <scope>IDENTIFICATION</scope>
</reference>
<evidence type="ECO:0000256" key="9">
    <source>
        <dbReference type="PROSITE-ProRule" id="PRU00283"/>
    </source>
</evidence>
<dbReference type="InterPro" id="IPR027640">
    <property type="entry name" value="Kinesin-like_fam"/>
</dbReference>
<sequence>MASESVKVVVRCRLLNDREKAMNCKMVISIDSSHCQCFIEKPGATEEPPKQFTFDGTYYMNEPFHLADLQRDRISSGGGNIDLCLWGYNGTIFTYGQTGSGDLLGKETKQKMELKEHPECGVYVRDLSMHTVHSVGECERIMDQGWRNRSVGYTLMNKDSSRSHSIFTIHLEICNTGCLDAAGEEHLRAGKLKLVDLAGSERQSKTGTTGDRLQEATKINLSHSVLGNVISALVDGRSKHIPYRDSKLTRLLQDSLGGKL</sequence>